<gene>
    <name evidence="2" type="ORF">OH76DRAFT_1057800</name>
</gene>
<organism evidence="2 3">
    <name type="scientific">Lentinus brumalis</name>
    <dbReference type="NCBI Taxonomy" id="2498619"/>
    <lineage>
        <taxon>Eukaryota</taxon>
        <taxon>Fungi</taxon>
        <taxon>Dikarya</taxon>
        <taxon>Basidiomycota</taxon>
        <taxon>Agaricomycotina</taxon>
        <taxon>Agaricomycetes</taxon>
        <taxon>Polyporales</taxon>
        <taxon>Polyporaceae</taxon>
        <taxon>Lentinus</taxon>
    </lineage>
</organism>
<evidence type="ECO:0000313" key="2">
    <source>
        <dbReference type="EMBL" id="RDX54028.1"/>
    </source>
</evidence>
<evidence type="ECO:0000256" key="1">
    <source>
        <dbReference type="SAM" id="MobiDB-lite"/>
    </source>
</evidence>
<accession>A0A371DNE4</accession>
<name>A0A371DNE4_9APHY</name>
<feature type="compositionally biased region" description="Basic and acidic residues" evidence="1">
    <location>
        <begin position="1"/>
        <end position="15"/>
    </location>
</feature>
<evidence type="ECO:0000313" key="3">
    <source>
        <dbReference type="Proteomes" id="UP000256964"/>
    </source>
</evidence>
<sequence>MDGERTVRGETRDGGEIVGGVRTRPSHVPFLHMRPPGAHSARRPANFRVRHRSPRCVSIDFSSSSSPFAISCTTSQKSAPKDTSSSSPTRPARTCRCAEVQPSAGLRPRREQETPLEPPSPSRRTALGSPALLSHPHQGRCPRSQCMTSNNPRLLPLSVGPCCSQCAAAVIESCQPRLRSERALPTQL</sequence>
<feature type="region of interest" description="Disordered" evidence="1">
    <location>
        <begin position="71"/>
        <end position="139"/>
    </location>
</feature>
<feature type="region of interest" description="Disordered" evidence="1">
    <location>
        <begin position="1"/>
        <end position="49"/>
    </location>
</feature>
<dbReference type="EMBL" id="KZ857385">
    <property type="protein sequence ID" value="RDX54028.1"/>
    <property type="molecule type" value="Genomic_DNA"/>
</dbReference>
<dbReference type="Proteomes" id="UP000256964">
    <property type="component" value="Unassembled WGS sequence"/>
</dbReference>
<reference evidence="2 3" key="1">
    <citation type="journal article" date="2018" name="Biotechnol. Biofuels">
        <title>Integrative visual omics of the white-rot fungus Polyporus brumalis exposes the biotechnological potential of its oxidative enzymes for delignifying raw plant biomass.</title>
        <authorList>
            <person name="Miyauchi S."/>
            <person name="Rancon A."/>
            <person name="Drula E."/>
            <person name="Hage H."/>
            <person name="Chaduli D."/>
            <person name="Favel A."/>
            <person name="Grisel S."/>
            <person name="Henrissat B."/>
            <person name="Herpoel-Gimbert I."/>
            <person name="Ruiz-Duenas F.J."/>
            <person name="Chevret D."/>
            <person name="Hainaut M."/>
            <person name="Lin J."/>
            <person name="Wang M."/>
            <person name="Pangilinan J."/>
            <person name="Lipzen A."/>
            <person name="Lesage-Meessen L."/>
            <person name="Navarro D."/>
            <person name="Riley R."/>
            <person name="Grigoriev I.V."/>
            <person name="Zhou S."/>
            <person name="Raouche S."/>
            <person name="Rosso M.N."/>
        </authorList>
    </citation>
    <scope>NUCLEOTIDE SEQUENCE [LARGE SCALE GENOMIC DNA]</scope>
    <source>
        <strain evidence="2 3">BRFM 1820</strain>
    </source>
</reference>
<proteinExistence type="predicted"/>
<dbReference type="AlphaFoldDB" id="A0A371DNE4"/>
<keyword evidence="3" id="KW-1185">Reference proteome</keyword>
<protein>
    <submittedName>
        <fullName evidence="2">Uncharacterized protein</fullName>
    </submittedName>
</protein>